<reference evidence="1 2" key="1">
    <citation type="submission" date="2019-12" db="EMBL/GenBank/DDBJ databases">
        <authorList>
            <person name="Lee S.D."/>
        </authorList>
    </citation>
    <scope>NUCLEOTIDE SEQUENCE [LARGE SCALE GENOMIC DNA]</scope>
    <source>
        <strain evidence="1 2">GH3-10</strain>
    </source>
</reference>
<dbReference type="EMBL" id="WUBR01000001">
    <property type="protein sequence ID" value="MWV26440.1"/>
    <property type="molecule type" value="Genomic_DNA"/>
</dbReference>
<gene>
    <name evidence="1" type="ORF">GRF63_00850</name>
</gene>
<protein>
    <submittedName>
        <fullName evidence="1">Uncharacterized protein</fullName>
    </submittedName>
</protein>
<proteinExistence type="predicted"/>
<evidence type="ECO:0000313" key="1">
    <source>
        <dbReference type="EMBL" id="MWV26440.1"/>
    </source>
</evidence>
<evidence type="ECO:0000313" key="2">
    <source>
        <dbReference type="Proteomes" id="UP000461409"/>
    </source>
</evidence>
<reference evidence="1 2" key="2">
    <citation type="submission" date="2020-02" db="EMBL/GenBank/DDBJ databases">
        <title>Erythrobacter dongmakensis sp. nov., isolated from a tidal mudflat.</title>
        <authorList>
            <person name="Kim I.S."/>
        </authorList>
    </citation>
    <scope>NUCLEOTIDE SEQUENCE [LARGE SCALE GENOMIC DNA]</scope>
    <source>
        <strain evidence="1 2">GH3-10</strain>
    </source>
</reference>
<organism evidence="1 2">
    <name type="scientific">Aurantiacibacter rhizosphaerae</name>
    <dbReference type="NCBI Taxonomy" id="2691582"/>
    <lineage>
        <taxon>Bacteria</taxon>
        <taxon>Pseudomonadati</taxon>
        <taxon>Pseudomonadota</taxon>
        <taxon>Alphaproteobacteria</taxon>
        <taxon>Sphingomonadales</taxon>
        <taxon>Erythrobacteraceae</taxon>
        <taxon>Aurantiacibacter</taxon>
    </lineage>
</organism>
<accession>A0A844X9D2</accession>
<name>A0A844X9D2_9SPHN</name>
<sequence length="62" mass="7116">MTPHMQNPGVQAGVSRDLIGISSRKTLTAPDWRWQQIAIRFWLSSEMAKEVSRHCYGEARDD</sequence>
<dbReference type="AlphaFoldDB" id="A0A844X9D2"/>
<comment type="caution">
    <text evidence="1">The sequence shown here is derived from an EMBL/GenBank/DDBJ whole genome shotgun (WGS) entry which is preliminary data.</text>
</comment>
<keyword evidence="2" id="KW-1185">Reference proteome</keyword>
<dbReference type="RefSeq" id="WP_160484133.1">
    <property type="nucleotide sequence ID" value="NZ_WUBR01000001.1"/>
</dbReference>
<dbReference type="Proteomes" id="UP000461409">
    <property type="component" value="Unassembled WGS sequence"/>
</dbReference>